<feature type="compositionally biased region" description="Acidic residues" evidence="1">
    <location>
        <begin position="459"/>
        <end position="480"/>
    </location>
</feature>
<dbReference type="EMBL" id="RWGY01000045">
    <property type="protein sequence ID" value="TVU07051.1"/>
    <property type="molecule type" value="Genomic_DNA"/>
</dbReference>
<dbReference type="Proteomes" id="UP000324897">
    <property type="component" value="Unassembled WGS sequence"/>
</dbReference>
<keyword evidence="4" id="KW-1185">Reference proteome</keyword>
<protein>
    <recommendedName>
        <fullName evidence="2">Myb/SANT-like domain-containing protein</fullName>
    </recommendedName>
</protein>
<dbReference type="PANTHER" id="PTHR47069">
    <property type="match status" value="1"/>
</dbReference>
<feature type="region of interest" description="Disordered" evidence="1">
    <location>
        <begin position="62"/>
        <end position="93"/>
    </location>
</feature>
<name>A0A5J9T902_9POAL</name>
<reference evidence="3 4" key="1">
    <citation type="journal article" date="2019" name="Sci. Rep.">
        <title>A high-quality genome of Eragrostis curvula grass provides insights into Poaceae evolution and supports new strategies to enhance forage quality.</title>
        <authorList>
            <person name="Carballo J."/>
            <person name="Santos B.A.C.M."/>
            <person name="Zappacosta D."/>
            <person name="Garbus I."/>
            <person name="Selva J.P."/>
            <person name="Gallo C.A."/>
            <person name="Diaz A."/>
            <person name="Albertini E."/>
            <person name="Caccamo M."/>
            <person name="Echenique V."/>
        </authorList>
    </citation>
    <scope>NUCLEOTIDE SEQUENCE [LARGE SCALE GENOMIC DNA]</scope>
    <source>
        <strain evidence="4">cv. Victoria</strain>
        <tissue evidence="3">Leaf</tissue>
    </source>
</reference>
<comment type="caution">
    <text evidence="3">The sequence shown here is derived from an EMBL/GenBank/DDBJ whole genome shotgun (WGS) entry which is preliminary data.</text>
</comment>
<evidence type="ECO:0000313" key="3">
    <source>
        <dbReference type="EMBL" id="TVU07051.1"/>
    </source>
</evidence>
<feature type="domain" description="Myb/SANT-like" evidence="2">
    <location>
        <begin position="322"/>
        <end position="395"/>
    </location>
</feature>
<dbReference type="AlphaFoldDB" id="A0A5J9T902"/>
<dbReference type="PANTHER" id="PTHR47069:SF11">
    <property type="entry name" value="OS04G0275550 PROTEIN"/>
    <property type="match status" value="1"/>
</dbReference>
<accession>A0A5J9T902</accession>
<evidence type="ECO:0000259" key="2">
    <source>
        <dbReference type="Pfam" id="PF12776"/>
    </source>
</evidence>
<gene>
    <name evidence="3" type="ORF">EJB05_47090</name>
</gene>
<dbReference type="OrthoDB" id="76215at2759"/>
<dbReference type="Pfam" id="PF12776">
    <property type="entry name" value="Myb_DNA-bind_3"/>
    <property type="match status" value="1"/>
</dbReference>
<feature type="region of interest" description="Disordered" evidence="1">
    <location>
        <begin position="285"/>
        <end position="324"/>
    </location>
</feature>
<feature type="region of interest" description="Disordered" evidence="1">
    <location>
        <begin position="452"/>
        <end position="518"/>
    </location>
</feature>
<dbReference type="Gramene" id="TVU07051">
    <property type="protein sequence ID" value="TVU07051"/>
    <property type="gene ID" value="EJB05_47090"/>
</dbReference>
<sequence length="651" mass="69548">MAPPPPPAAVLASSRRRRLPLRTPLLLRLRVASPKRRRSGASRIRRRRRWILTSSTAVSPAVEAVDSSSSTNMEGFGGGGAGGDGTRDLFPNPDPYSYSADGNRPFPSDAGISRVDLGRLDLNSEGFAPPGGFPGYIPGTPARGGPYGYGMGPPSGYGHPPAPVYGGPSAPGFGPGYGAYGAGGGRSLAVGGPYAPGSVAVPAEFGRDVGGVFEGGGGGRSLGPVSGGRRRRGRVGAGVAAPGGSGGPRGGRGRGAALAGGPGRGRGSARGGAAASCAAAGRVLGLSDDDDDADDEENGDQQNADDDEAAPNWTEADCPRSSWNDENTDILLDIIIEAKNRGVYSNGSMKGRGYNYVLGQYYQRTGVKQHKTQIRNRLGQLKSMYSICQRLHNQTGRGVRSNGWPKASAKWWKQNLQGKSLDEFKNLRFRGPPYYEKLKDVFQGVAVDGSSAYHSGDVSGEEVHDEDEDGGDDEDEEDWAEPTATLRSNSSPASSGSRKRGSSTGTTGASPAKKTIRSPMVRVMKTMADDSKEVQHARLNFMREQSAEHRAWMREQAELAAQIERQKLQMMAELEMTREERKAKKQAEEMAVLAKMKAIAKADGWDTGGIEYMTLPMLWRDVAARDFWLDSETPESRLNAIRNYMRLNHNA</sequence>
<feature type="compositionally biased region" description="Gly residues" evidence="1">
    <location>
        <begin position="212"/>
        <end position="221"/>
    </location>
</feature>
<feature type="compositionally biased region" description="Acidic residues" evidence="1">
    <location>
        <begin position="287"/>
        <end position="309"/>
    </location>
</feature>
<evidence type="ECO:0000256" key="1">
    <source>
        <dbReference type="SAM" id="MobiDB-lite"/>
    </source>
</evidence>
<proteinExistence type="predicted"/>
<organism evidence="3 4">
    <name type="scientific">Eragrostis curvula</name>
    <name type="common">weeping love grass</name>
    <dbReference type="NCBI Taxonomy" id="38414"/>
    <lineage>
        <taxon>Eukaryota</taxon>
        <taxon>Viridiplantae</taxon>
        <taxon>Streptophyta</taxon>
        <taxon>Embryophyta</taxon>
        <taxon>Tracheophyta</taxon>
        <taxon>Spermatophyta</taxon>
        <taxon>Magnoliopsida</taxon>
        <taxon>Liliopsida</taxon>
        <taxon>Poales</taxon>
        <taxon>Poaceae</taxon>
        <taxon>PACMAD clade</taxon>
        <taxon>Chloridoideae</taxon>
        <taxon>Eragrostideae</taxon>
        <taxon>Eragrostidinae</taxon>
        <taxon>Eragrostis</taxon>
    </lineage>
</organism>
<feature type="compositionally biased region" description="Gly residues" evidence="1">
    <location>
        <begin position="75"/>
        <end position="84"/>
    </location>
</feature>
<evidence type="ECO:0000313" key="4">
    <source>
        <dbReference type="Proteomes" id="UP000324897"/>
    </source>
</evidence>
<dbReference type="InterPro" id="IPR024752">
    <property type="entry name" value="Myb/SANT-like_dom"/>
</dbReference>
<feature type="region of interest" description="Disordered" evidence="1">
    <location>
        <begin position="212"/>
        <end position="272"/>
    </location>
</feature>
<feature type="non-terminal residue" evidence="3">
    <location>
        <position position="1"/>
    </location>
</feature>
<feature type="compositionally biased region" description="Gly residues" evidence="1">
    <location>
        <begin position="241"/>
        <end position="270"/>
    </location>
</feature>
<feature type="compositionally biased region" description="Low complexity" evidence="1">
    <location>
        <begin position="490"/>
        <end position="513"/>
    </location>
</feature>